<keyword evidence="2 6" id="KW-0812">Transmembrane</keyword>
<dbReference type="InterPro" id="IPR004843">
    <property type="entry name" value="Calcineurin-like_PHP"/>
</dbReference>
<feature type="transmembrane region" description="Helical" evidence="6">
    <location>
        <begin position="491"/>
        <end position="514"/>
    </location>
</feature>
<gene>
    <name evidence="8" type="ORF">H2201_000485</name>
</gene>
<evidence type="ECO:0000256" key="5">
    <source>
        <dbReference type="SAM" id="MobiDB-lite"/>
    </source>
</evidence>
<dbReference type="PANTHER" id="PTHR13315">
    <property type="entry name" value="METALLO PHOSPHOESTERASE RELATED"/>
    <property type="match status" value="1"/>
</dbReference>
<evidence type="ECO:0000313" key="9">
    <source>
        <dbReference type="Proteomes" id="UP001172684"/>
    </source>
</evidence>
<dbReference type="SUPFAM" id="SSF56300">
    <property type="entry name" value="Metallo-dependent phosphatases"/>
    <property type="match status" value="1"/>
</dbReference>
<reference evidence="8" key="1">
    <citation type="submission" date="2022-10" db="EMBL/GenBank/DDBJ databases">
        <title>Culturing micro-colonial fungi from biological soil crusts in the Mojave desert and describing Neophaeococcomyces mojavensis, and introducing the new genera and species Taxawa tesnikishii.</title>
        <authorList>
            <person name="Kurbessoian T."/>
            <person name="Stajich J.E."/>
        </authorList>
    </citation>
    <scope>NUCLEOTIDE SEQUENCE</scope>
    <source>
        <strain evidence="8">TK_1</strain>
    </source>
</reference>
<evidence type="ECO:0000259" key="7">
    <source>
        <dbReference type="Pfam" id="PF00149"/>
    </source>
</evidence>
<feature type="region of interest" description="Disordered" evidence="5">
    <location>
        <begin position="524"/>
        <end position="591"/>
    </location>
</feature>
<proteinExistence type="predicted"/>
<evidence type="ECO:0000256" key="3">
    <source>
        <dbReference type="ARBA" id="ARBA00022989"/>
    </source>
</evidence>
<dbReference type="InterPro" id="IPR029052">
    <property type="entry name" value="Metallo-depent_PP-like"/>
</dbReference>
<feature type="domain" description="Calcineurin-like phosphoesterase" evidence="7">
    <location>
        <begin position="101"/>
        <end position="345"/>
    </location>
</feature>
<sequence length="660" mass="74763">MTSYHDGLRSTRNHYRDPPGLFQRITSNISTISIPVKSPRRWSWKRVLTLVNFLSLFWVFALYRGERTTFRKAIDACDWDNWEKWPQDATPHHLVFIADPQLVDPHTYPGRPWPLSTLTVSYTDQYLRRAFSKITKDLCPDTVIFLGDLFDGGREWSTPSSASPEKQYKKYGDHFWQREYARFGRIFFDQWNDARHATRPGQDGRKILAGLPGNHDLGFATGIQKPVRNRFNAYFGDGNRIDVIANHTFVSVDSVSLSAQGLEDGNIGDISRPVVDFLNSAHAEKRRVITRHLRTQNGLLPNSPYEHRIFEGRELGRPVPTAKEDNNDLPTILLTHVPLYRDPGTPCGPLREHWPPTRPPNGKSESPERDDRNAIAVQGGYQYQNVLTREISKEIAVSVGNIAYAFSGDDHDYCEVVHRGYPSAGGGIREITVKSMSWAMGVRKPGFVMLSMWNPVDRHGYRIDAQKNAGQPTIQTHLCLLPDQLGLFIRYALYFGVTLLLLISRAALFAIGFFKSAESDNDPVLPMTELSSSAETEKAEGYRAHNRKGSSSDEASSNSSVSSNRTNLSVRSASARTRSISPGGYGLPPSQSKYSLPRSNNVGYYGPAEEKYDEWGMSTRIKPRPKKLKGFALFSEELKKSVLRVAFVALPWYFWLIWIW</sequence>
<evidence type="ECO:0000256" key="6">
    <source>
        <dbReference type="SAM" id="Phobius"/>
    </source>
</evidence>
<dbReference type="Proteomes" id="UP001172684">
    <property type="component" value="Unassembled WGS sequence"/>
</dbReference>
<evidence type="ECO:0000256" key="1">
    <source>
        <dbReference type="ARBA" id="ARBA00004141"/>
    </source>
</evidence>
<comment type="caution">
    <text evidence="8">The sequence shown here is derived from an EMBL/GenBank/DDBJ whole genome shotgun (WGS) entry which is preliminary data.</text>
</comment>
<organism evidence="8 9">
    <name type="scientific">Coniosporium apollinis</name>
    <dbReference type="NCBI Taxonomy" id="61459"/>
    <lineage>
        <taxon>Eukaryota</taxon>
        <taxon>Fungi</taxon>
        <taxon>Dikarya</taxon>
        <taxon>Ascomycota</taxon>
        <taxon>Pezizomycotina</taxon>
        <taxon>Dothideomycetes</taxon>
        <taxon>Dothideomycetes incertae sedis</taxon>
        <taxon>Coniosporium</taxon>
    </lineage>
</organism>
<dbReference type="EMBL" id="JAPDRL010000003">
    <property type="protein sequence ID" value="KAJ9669134.1"/>
    <property type="molecule type" value="Genomic_DNA"/>
</dbReference>
<name>A0ABQ9P3G2_9PEZI</name>
<feature type="region of interest" description="Disordered" evidence="5">
    <location>
        <begin position="345"/>
        <end position="370"/>
    </location>
</feature>
<keyword evidence="9" id="KW-1185">Reference proteome</keyword>
<evidence type="ECO:0000256" key="2">
    <source>
        <dbReference type="ARBA" id="ARBA00022692"/>
    </source>
</evidence>
<feature type="compositionally biased region" description="Low complexity" evidence="5">
    <location>
        <begin position="552"/>
        <end position="572"/>
    </location>
</feature>
<evidence type="ECO:0000256" key="4">
    <source>
        <dbReference type="ARBA" id="ARBA00023136"/>
    </source>
</evidence>
<keyword evidence="3 6" id="KW-1133">Transmembrane helix</keyword>
<accession>A0ABQ9P3G2</accession>
<dbReference type="PANTHER" id="PTHR13315:SF4">
    <property type="entry name" value="METALLOPHOSPHOESTERASE, ISOFORM E"/>
    <property type="match status" value="1"/>
</dbReference>
<feature type="transmembrane region" description="Helical" evidence="6">
    <location>
        <begin position="47"/>
        <end position="63"/>
    </location>
</feature>
<feature type="transmembrane region" description="Helical" evidence="6">
    <location>
        <begin position="641"/>
        <end position="659"/>
    </location>
</feature>
<dbReference type="Pfam" id="PF00149">
    <property type="entry name" value="Metallophos"/>
    <property type="match status" value="1"/>
</dbReference>
<evidence type="ECO:0000313" key="8">
    <source>
        <dbReference type="EMBL" id="KAJ9669134.1"/>
    </source>
</evidence>
<keyword evidence="4 6" id="KW-0472">Membrane</keyword>
<comment type="subcellular location">
    <subcellularLocation>
        <location evidence="1">Membrane</location>
        <topology evidence="1">Multi-pass membrane protein</topology>
    </subcellularLocation>
</comment>
<dbReference type="Gene3D" id="3.60.21.10">
    <property type="match status" value="1"/>
</dbReference>
<protein>
    <recommendedName>
        <fullName evidence="7">Calcineurin-like phosphoesterase domain-containing protein</fullName>
    </recommendedName>
</protein>
<dbReference type="InterPro" id="IPR033308">
    <property type="entry name" value="PGAP5/Cdc1/Ted1"/>
</dbReference>